<gene>
    <name evidence="1" type="ORF">RCL2_000204400</name>
</gene>
<keyword evidence="1" id="KW-0418">Kinase</keyword>
<proteinExistence type="predicted"/>
<protein>
    <submittedName>
        <fullName evidence="1">Kinase-like domain-containing protein</fullName>
    </submittedName>
</protein>
<dbReference type="GO" id="GO:0016301">
    <property type="term" value="F:kinase activity"/>
    <property type="evidence" value="ECO:0007669"/>
    <property type="project" value="UniProtKB-KW"/>
</dbReference>
<sequence length="129" mass="15036">MVTLKNYFSVKNMMNTFPLNKRIIQSDNLSNVDDTYFRVKCEKYKILFNKDDVKASKEFNQAIENALESMKPFTHLQDVFNECDHFSSSDSSERIDIKSPTFNLLGSYLEKFNISNLLTQEGNIIEKET</sequence>
<keyword evidence="1" id="KW-0808">Transferase</keyword>
<accession>A0A8H3KRK0</accession>
<dbReference type="AlphaFoldDB" id="A0A8H3KRK0"/>
<comment type="caution">
    <text evidence="1">The sequence shown here is derived from an EMBL/GenBank/DDBJ whole genome shotgun (WGS) entry which is preliminary data.</text>
</comment>
<dbReference type="Proteomes" id="UP000615446">
    <property type="component" value="Unassembled WGS sequence"/>
</dbReference>
<reference evidence="1" key="1">
    <citation type="submission" date="2019-10" db="EMBL/GenBank/DDBJ databases">
        <title>Conservation and host-specific expression of non-tandemly repeated heterogenous ribosome RNA gene in arbuscular mycorrhizal fungi.</title>
        <authorList>
            <person name="Maeda T."/>
            <person name="Kobayashi Y."/>
            <person name="Nakagawa T."/>
            <person name="Ezawa T."/>
            <person name="Yamaguchi K."/>
            <person name="Bino T."/>
            <person name="Nishimoto Y."/>
            <person name="Shigenobu S."/>
            <person name="Kawaguchi M."/>
        </authorList>
    </citation>
    <scope>NUCLEOTIDE SEQUENCE</scope>
    <source>
        <strain evidence="1">HR1</strain>
    </source>
</reference>
<name>A0A8H3KRK0_9GLOM</name>
<organism evidence="1 2">
    <name type="scientific">Rhizophagus clarus</name>
    <dbReference type="NCBI Taxonomy" id="94130"/>
    <lineage>
        <taxon>Eukaryota</taxon>
        <taxon>Fungi</taxon>
        <taxon>Fungi incertae sedis</taxon>
        <taxon>Mucoromycota</taxon>
        <taxon>Glomeromycotina</taxon>
        <taxon>Glomeromycetes</taxon>
        <taxon>Glomerales</taxon>
        <taxon>Glomeraceae</taxon>
        <taxon>Rhizophagus</taxon>
    </lineage>
</organism>
<dbReference type="OrthoDB" id="2442739at2759"/>
<dbReference type="EMBL" id="BLAL01000012">
    <property type="protein sequence ID" value="GES74573.1"/>
    <property type="molecule type" value="Genomic_DNA"/>
</dbReference>
<evidence type="ECO:0000313" key="2">
    <source>
        <dbReference type="Proteomes" id="UP000615446"/>
    </source>
</evidence>
<evidence type="ECO:0000313" key="1">
    <source>
        <dbReference type="EMBL" id="GES74573.1"/>
    </source>
</evidence>